<organism evidence="12 13">
    <name type="scientific">Planococcus donghaensis</name>
    <dbReference type="NCBI Taxonomy" id="414778"/>
    <lineage>
        <taxon>Bacteria</taxon>
        <taxon>Bacillati</taxon>
        <taxon>Bacillota</taxon>
        <taxon>Bacilli</taxon>
        <taxon>Bacillales</taxon>
        <taxon>Caryophanaceae</taxon>
        <taxon>Planococcus</taxon>
    </lineage>
</organism>
<dbReference type="Gene3D" id="1.10.260.50">
    <property type="match status" value="1"/>
</dbReference>
<keyword evidence="13" id="KW-1185">Reference proteome</keyword>
<dbReference type="SUPFAM" id="SSF53383">
    <property type="entry name" value="PLP-dependent transferases"/>
    <property type="match status" value="1"/>
</dbReference>
<sequence length="377" mass="40601">MNRIYLDHAATSPMHPEVIATFSEALGSVYGNPSSIHTTGRAARKVLDDARKLLANSIHADDNEIIFTNGGTEADNLAIFGTAAKKEGNHIITTVIEHHAVLHACEKLEREGYDVTYLPVGENGSVRAEDVKNALRDDTILVSIMMGNNEVGTIQPIAEIGEVLKDTDVTFHTDAVQAFGILPIDVNKLNVDLLSVSAHKLNGPKGVGVLYQRKGTALSPLLYGGEQERKRRAGTENVPAISAFAKAAEIALATMEEKNATYEQFKTIFKDVLDKQNVDYKENGSNSMPHILNLSISGIEIESFLINLDLAGISASSGSACTAGSIDPSHVLVAMYGEKATEIRNSIRFSFGLGLTSETIEQAAEKTAQISQRLALK</sequence>
<keyword evidence="4" id="KW-0808">Transferase</keyword>
<dbReference type="GO" id="GO:0051536">
    <property type="term" value="F:iron-sulfur cluster binding"/>
    <property type="evidence" value="ECO:0007669"/>
    <property type="project" value="UniProtKB-KW"/>
</dbReference>
<evidence type="ECO:0000256" key="7">
    <source>
        <dbReference type="ARBA" id="ARBA00023004"/>
    </source>
</evidence>
<protein>
    <recommendedName>
        <fullName evidence="3">cysteine desulfurase</fullName>
        <ecNumber evidence="3">2.8.1.7</ecNumber>
    </recommendedName>
</protein>
<comment type="cofactor">
    <cofactor evidence="1 10">
        <name>pyridoxal 5'-phosphate</name>
        <dbReference type="ChEBI" id="CHEBI:597326"/>
    </cofactor>
</comment>
<evidence type="ECO:0000256" key="6">
    <source>
        <dbReference type="ARBA" id="ARBA00022898"/>
    </source>
</evidence>
<dbReference type="InterPro" id="IPR000192">
    <property type="entry name" value="Aminotrans_V_dom"/>
</dbReference>
<dbReference type="AlphaFoldDB" id="A0A1C7EIB8"/>
<evidence type="ECO:0000256" key="3">
    <source>
        <dbReference type="ARBA" id="ARBA00012239"/>
    </source>
</evidence>
<dbReference type="PIRSF" id="PIRSF005572">
    <property type="entry name" value="NifS"/>
    <property type="match status" value="1"/>
</dbReference>
<dbReference type="PROSITE" id="PS00595">
    <property type="entry name" value="AA_TRANSFER_CLASS_5"/>
    <property type="match status" value="1"/>
</dbReference>
<accession>A0A1C7EIB8</accession>
<dbReference type="Pfam" id="PF00266">
    <property type="entry name" value="Aminotran_5"/>
    <property type="match status" value="1"/>
</dbReference>
<evidence type="ECO:0000313" key="12">
    <source>
        <dbReference type="EMBL" id="ANU23559.1"/>
    </source>
</evidence>
<gene>
    <name evidence="12" type="ORF">BCM40_09310</name>
</gene>
<feature type="domain" description="Aminotransferase class V" evidence="11">
    <location>
        <begin position="4"/>
        <end position="362"/>
    </location>
</feature>
<dbReference type="InterPro" id="IPR015421">
    <property type="entry name" value="PyrdxlP-dep_Trfase_major"/>
</dbReference>
<dbReference type="EC" id="2.8.1.7" evidence="3"/>
<evidence type="ECO:0000256" key="5">
    <source>
        <dbReference type="ARBA" id="ARBA00022723"/>
    </source>
</evidence>
<dbReference type="InterPro" id="IPR015422">
    <property type="entry name" value="PyrdxlP-dep_Trfase_small"/>
</dbReference>
<evidence type="ECO:0000256" key="1">
    <source>
        <dbReference type="ARBA" id="ARBA00001933"/>
    </source>
</evidence>
<comment type="catalytic activity">
    <reaction evidence="9">
        <text>(sulfur carrier)-H + L-cysteine = (sulfur carrier)-SH + L-alanine</text>
        <dbReference type="Rhea" id="RHEA:43892"/>
        <dbReference type="Rhea" id="RHEA-COMP:14737"/>
        <dbReference type="Rhea" id="RHEA-COMP:14739"/>
        <dbReference type="ChEBI" id="CHEBI:29917"/>
        <dbReference type="ChEBI" id="CHEBI:35235"/>
        <dbReference type="ChEBI" id="CHEBI:57972"/>
        <dbReference type="ChEBI" id="CHEBI:64428"/>
        <dbReference type="EC" id="2.8.1.7"/>
    </reaction>
</comment>
<keyword evidence="5" id="KW-0479">Metal-binding</keyword>
<dbReference type="GO" id="GO:0031071">
    <property type="term" value="F:cysteine desulfurase activity"/>
    <property type="evidence" value="ECO:0007669"/>
    <property type="project" value="UniProtKB-EC"/>
</dbReference>
<evidence type="ECO:0000256" key="2">
    <source>
        <dbReference type="ARBA" id="ARBA00006490"/>
    </source>
</evidence>
<keyword evidence="8" id="KW-0411">Iron-sulfur</keyword>
<dbReference type="STRING" id="414778.BCM40_09310"/>
<evidence type="ECO:0000313" key="13">
    <source>
        <dbReference type="Proteomes" id="UP000092495"/>
    </source>
</evidence>
<dbReference type="InterPro" id="IPR016454">
    <property type="entry name" value="Cysteine_dSase"/>
</dbReference>
<dbReference type="NCBIfam" id="NF002806">
    <property type="entry name" value="PRK02948.1"/>
    <property type="match status" value="1"/>
</dbReference>
<evidence type="ECO:0000259" key="11">
    <source>
        <dbReference type="Pfam" id="PF00266"/>
    </source>
</evidence>
<evidence type="ECO:0000256" key="9">
    <source>
        <dbReference type="ARBA" id="ARBA00050776"/>
    </source>
</evidence>
<dbReference type="PANTHER" id="PTHR11601:SF34">
    <property type="entry name" value="CYSTEINE DESULFURASE"/>
    <property type="match status" value="1"/>
</dbReference>
<evidence type="ECO:0000256" key="4">
    <source>
        <dbReference type="ARBA" id="ARBA00022679"/>
    </source>
</evidence>
<dbReference type="EMBL" id="CP016543">
    <property type="protein sequence ID" value="ANU23559.1"/>
    <property type="molecule type" value="Genomic_DNA"/>
</dbReference>
<evidence type="ECO:0000256" key="8">
    <source>
        <dbReference type="ARBA" id="ARBA00023014"/>
    </source>
</evidence>
<comment type="similarity">
    <text evidence="2">Belongs to the class-V pyridoxal-phosphate-dependent aminotransferase family. NifS/IscS subfamily.</text>
</comment>
<reference evidence="12" key="1">
    <citation type="submission" date="2016-10" db="EMBL/GenBank/DDBJ databases">
        <authorList>
            <person name="See-Too W.S."/>
        </authorList>
    </citation>
    <scope>NUCLEOTIDE SEQUENCE</scope>
    <source>
        <strain evidence="12">DSM 22276</strain>
    </source>
</reference>
<keyword evidence="7" id="KW-0408">Iron</keyword>
<dbReference type="Gene3D" id="3.40.640.10">
    <property type="entry name" value="Type I PLP-dependent aspartate aminotransferase-like (Major domain)"/>
    <property type="match status" value="1"/>
</dbReference>
<dbReference type="RefSeq" id="WP_065526575.1">
    <property type="nucleotide sequence ID" value="NZ_CP016543.2"/>
</dbReference>
<evidence type="ECO:0000256" key="10">
    <source>
        <dbReference type="RuleBase" id="RU004504"/>
    </source>
</evidence>
<dbReference type="KEGG" id="pdg:BCM40_09310"/>
<dbReference type="FunFam" id="3.40.640.10:FF:000084">
    <property type="entry name" value="IscS-like cysteine desulfurase"/>
    <property type="match status" value="1"/>
</dbReference>
<dbReference type="PANTHER" id="PTHR11601">
    <property type="entry name" value="CYSTEINE DESULFURYLASE FAMILY MEMBER"/>
    <property type="match status" value="1"/>
</dbReference>
<dbReference type="InterPro" id="IPR020578">
    <property type="entry name" value="Aminotrans_V_PyrdxlP_BS"/>
</dbReference>
<name>A0A1C7EIB8_9BACL</name>
<dbReference type="OrthoDB" id="9808002at2"/>
<dbReference type="Proteomes" id="UP000092495">
    <property type="component" value="Chromosome"/>
</dbReference>
<dbReference type="GO" id="GO:0046872">
    <property type="term" value="F:metal ion binding"/>
    <property type="evidence" value="ECO:0007669"/>
    <property type="project" value="UniProtKB-KW"/>
</dbReference>
<proteinExistence type="inferred from homology"/>
<dbReference type="InterPro" id="IPR015424">
    <property type="entry name" value="PyrdxlP-dep_Trfase"/>
</dbReference>
<dbReference type="Gene3D" id="3.90.1150.10">
    <property type="entry name" value="Aspartate Aminotransferase, domain 1"/>
    <property type="match status" value="1"/>
</dbReference>
<keyword evidence="6" id="KW-0663">Pyridoxal phosphate</keyword>